<keyword evidence="2" id="KW-1185">Reference proteome</keyword>
<comment type="caution">
    <text evidence="1">The sequence shown here is derived from an EMBL/GenBank/DDBJ whole genome shotgun (WGS) entry which is preliminary data.</text>
</comment>
<dbReference type="Proteomes" id="UP000621386">
    <property type="component" value="Unassembled WGS sequence"/>
</dbReference>
<dbReference type="EMBL" id="JAERRH010000002">
    <property type="protein sequence ID" value="MBL1104310.1"/>
    <property type="molecule type" value="Genomic_DNA"/>
</dbReference>
<accession>A0ABS1NWM0</accession>
<reference evidence="1 2" key="1">
    <citation type="submission" date="2021-01" db="EMBL/GenBank/DDBJ databases">
        <title>WGS of actinomycetes isolated from Thailand.</title>
        <authorList>
            <person name="Thawai C."/>
        </authorList>
    </citation>
    <scope>NUCLEOTIDE SEQUENCE [LARGE SCALE GENOMIC DNA]</scope>
    <source>
        <strain evidence="1 2">CH5-8</strain>
    </source>
</reference>
<protein>
    <submittedName>
        <fullName evidence="1">Uncharacterized protein</fullName>
    </submittedName>
</protein>
<evidence type="ECO:0000313" key="2">
    <source>
        <dbReference type="Proteomes" id="UP000621386"/>
    </source>
</evidence>
<dbReference type="RefSeq" id="WP_201814732.1">
    <property type="nucleotide sequence ID" value="NZ_JAERRH010000002.1"/>
</dbReference>
<organism evidence="1 2">
    <name type="scientific">Streptomyces musisoli</name>
    <dbReference type="NCBI Taxonomy" id="2802280"/>
    <lineage>
        <taxon>Bacteria</taxon>
        <taxon>Bacillati</taxon>
        <taxon>Actinomycetota</taxon>
        <taxon>Actinomycetes</taxon>
        <taxon>Kitasatosporales</taxon>
        <taxon>Streptomycetaceae</taxon>
        <taxon>Streptomyces</taxon>
    </lineage>
</organism>
<name>A0ABS1NWM0_9ACTN</name>
<gene>
    <name evidence="1" type="ORF">JK361_06770</name>
</gene>
<proteinExistence type="predicted"/>
<evidence type="ECO:0000313" key="1">
    <source>
        <dbReference type="EMBL" id="MBL1104310.1"/>
    </source>
</evidence>
<sequence>MGASMLYQVLEPLPDRASALLTARTLLDRFGEGDPDDVSLDFLQIATREQFEHARRYFAHGAFNCSEKDLRSPGIAQTWRTLRSLGFRESEPGWVDTRLEPELAALWPLPHRANFMLTRGSTPSTFPVRDCDWYTEEEIDDAVEACGPLSLDVSWSSALRGLPAAKLCGVQLCLNSSWTGTGPEPDPGVHTVYLSIGTRNPEEVALDWLGRTGLRFGQGLWGW</sequence>